<dbReference type="GO" id="GO:0016740">
    <property type="term" value="F:transferase activity"/>
    <property type="evidence" value="ECO:0007669"/>
    <property type="project" value="UniProtKB-KW"/>
</dbReference>
<dbReference type="SUPFAM" id="SSF53383">
    <property type="entry name" value="PLP-dependent transferases"/>
    <property type="match status" value="1"/>
</dbReference>
<gene>
    <name evidence="8" type="ORF">BJ554DRAFT_2611</name>
</gene>
<dbReference type="EC" id="4.1.2.27" evidence="5"/>
<dbReference type="Gene3D" id="3.90.1150.10">
    <property type="entry name" value="Aspartate Aminotransferase, domain 1"/>
    <property type="match status" value="1"/>
</dbReference>
<keyword evidence="9" id="KW-1185">Reference proteome</keyword>
<dbReference type="GO" id="GO:0019752">
    <property type="term" value="P:carboxylic acid metabolic process"/>
    <property type="evidence" value="ECO:0007669"/>
    <property type="project" value="InterPro"/>
</dbReference>
<organism evidence="8 9">
    <name type="scientific">Olpidium bornovanus</name>
    <dbReference type="NCBI Taxonomy" id="278681"/>
    <lineage>
        <taxon>Eukaryota</taxon>
        <taxon>Fungi</taxon>
        <taxon>Fungi incertae sedis</taxon>
        <taxon>Olpidiomycota</taxon>
        <taxon>Olpidiomycotina</taxon>
        <taxon>Olpidiomycetes</taxon>
        <taxon>Olpidiales</taxon>
        <taxon>Olpidiaceae</taxon>
        <taxon>Olpidium</taxon>
    </lineage>
</organism>
<reference evidence="8 9" key="1">
    <citation type="journal article" name="Sci. Rep.">
        <title>Genome-scale phylogenetic analyses confirm Olpidium as the closest living zoosporic fungus to the non-flagellated, terrestrial fungi.</title>
        <authorList>
            <person name="Chang Y."/>
            <person name="Rochon D."/>
            <person name="Sekimoto S."/>
            <person name="Wang Y."/>
            <person name="Chovatia M."/>
            <person name="Sandor L."/>
            <person name="Salamov A."/>
            <person name="Grigoriev I.V."/>
            <person name="Stajich J.E."/>
            <person name="Spatafora J.W."/>
        </authorList>
    </citation>
    <scope>NUCLEOTIDE SEQUENCE [LARGE SCALE GENOMIC DNA]</scope>
    <source>
        <strain evidence="8">S191</strain>
    </source>
</reference>
<dbReference type="InterPro" id="IPR015421">
    <property type="entry name" value="PyrdxlP-dep_Trfase_major"/>
</dbReference>
<feature type="non-terminal residue" evidence="8">
    <location>
        <position position="597"/>
    </location>
</feature>
<dbReference type="PANTHER" id="PTHR42735:SF6">
    <property type="entry name" value="SPHINGOSINE-1-PHOSPHATE LYASE 1"/>
    <property type="match status" value="1"/>
</dbReference>
<evidence type="ECO:0000313" key="9">
    <source>
        <dbReference type="Proteomes" id="UP000673691"/>
    </source>
</evidence>
<dbReference type="Gene3D" id="3.40.640.10">
    <property type="entry name" value="Type I PLP-dependent aspartate aminotransferase-like (Major domain)"/>
    <property type="match status" value="1"/>
</dbReference>
<dbReference type="Proteomes" id="UP000673691">
    <property type="component" value="Unassembled WGS sequence"/>
</dbReference>
<comment type="similarity">
    <text evidence="4">Belongs to the group II decarboxylase family. Sphingosine-1-phosphate lyase subfamily.</text>
</comment>
<keyword evidence="3 7" id="KW-0456">Lyase</keyword>
<dbReference type="GO" id="GO:0016020">
    <property type="term" value="C:membrane"/>
    <property type="evidence" value="ECO:0007669"/>
    <property type="project" value="GOC"/>
</dbReference>
<dbReference type="InterPro" id="IPR002129">
    <property type="entry name" value="PyrdxlP-dep_de-COase"/>
</dbReference>
<dbReference type="InterPro" id="IPR015424">
    <property type="entry name" value="PyrdxlP-dep_Trfase"/>
</dbReference>
<name>A0A8H7ZQ81_9FUNG</name>
<protein>
    <recommendedName>
        <fullName evidence="5">sphinganine-1-phosphate aldolase</fullName>
        <ecNumber evidence="5">4.1.2.27</ecNumber>
    </recommendedName>
    <alternativeName>
        <fullName evidence="6">Sphingosine-1-phosphate aldolase</fullName>
    </alternativeName>
</protein>
<accession>A0A8H7ZQ81</accession>
<dbReference type="GO" id="GO:0005783">
    <property type="term" value="C:endoplasmic reticulum"/>
    <property type="evidence" value="ECO:0007669"/>
    <property type="project" value="TreeGrafter"/>
</dbReference>
<dbReference type="Pfam" id="PF00282">
    <property type="entry name" value="Pyridoxal_deC"/>
    <property type="match status" value="1"/>
</dbReference>
<evidence type="ECO:0000256" key="3">
    <source>
        <dbReference type="ARBA" id="ARBA00023239"/>
    </source>
</evidence>
<evidence type="ECO:0000256" key="4">
    <source>
        <dbReference type="ARBA" id="ARBA00038302"/>
    </source>
</evidence>
<evidence type="ECO:0000256" key="2">
    <source>
        <dbReference type="ARBA" id="ARBA00022898"/>
    </source>
</evidence>
<proteinExistence type="inferred from homology"/>
<dbReference type="InterPro" id="IPR015422">
    <property type="entry name" value="PyrdxlP-dep_Trfase_small"/>
</dbReference>
<dbReference type="PANTHER" id="PTHR42735">
    <property type="match status" value="1"/>
</dbReference>
<comment type="cofactor">
    <cofactor evidence="1 7">
        <name>pyridoxal 5'-phosphate</name>
        <dbReference type="ChEBI" id="CHEBI:597326"/>
    </cofactor>
</comment>
<evidence type="ECO:0000256" key="6">
    <source>
        <dbReference type="ARBA" id="ARBA00042568"/>
    </source>
</evidence>
<evidence type="ECO:0000256" key="7">
    <source>
        <dbReference type="RuleBase" id="RU000382"/>
    </source>
</evidence>
<keyword evidence="8" id="KW-0808">Transferase</keyword>
<dbReference type="GO" id="GO:0030170">
    <property type="term" value="F:pyridoxal phosphate binding"/>
    <property type="evidence" value="ECO:0007669"/>
    <property type="project" value="InterPro"/>
</dbReference>
<dbReference type="GO" id="GO:0008117">
    <property type="term" value="F:sphinganine-1-phosphate aldolase activity"/>
    <property type="evidence" value="ECO:0007669"/>
    <property type="project" value="UniProtKB-EC"/>
</dbReference>
<sequence>MAGAVASAVSGRARRAGLLQDLLLAFFLCRFAAEAFAHVRRFGLRGAVDRLGRAFGGVRCADAVRAREEPPGVSSATRGAEEKPCATNVSVSSFASHRGGVFCRCRSSAFPRLPPDRYLPPPKKLIRAARKVPGAGTNIQAKVDEAVADIERRLAPVQQGEPRYLRLPEKGFDEGKLDAELRRYKGKAEVDYREGKVSGAVYHGAEKHDTLLVRAYGMFYSANPLHPDIFPGVRKMEAECVAMVLEMFHGPAVAGGVMTGGGTESILMACKAYREWAADVKGITEPEIVVVFEGLIENFCFVVAGAHSRVVAESAHAAFDKAAHYFKIKLVSIPVDHETGGFSVKKMEAAITRNTIMIVGSAPGFPHGIIDDIASLSEVAKRRDIGLHVDCCLGGFILPFLEKAGFSCPIFWRVAEARPADRLYRNKCYGLLGQYGFAPKGTSVVMYRAKSMRHYQYFVTTEWIGGIYASPSIAGSRCARPVRRALLASLVSQKQRLTALPIARPGGLIAGCWAAMMEMGLSGYVESTKKIVGCARTIKTGYGCQYYFFFNGAPEIDKSIRSSIPELQVIGEPLASVVAFRSAPGTNVNVYAVGDAM</sequence>
<comment type="caution">
    <text evidence="8">The sequence shown here is derived from an EMBL/GenBank/DDBJ whole genome shotgun (WGS) entry which is preliminary data.</text>
</comment>
<evidence type="ECO:0000256" key="1">
    <source>
        <dbReference type="ARBA" id="ARBA00001933"/>
    </source>
</evidence>
<dbReference type="GO" id="GO:0030149">
    <property type="term" value="P:sphingolipid catabolic process"/>
    <property type="evidence" value="ECO:0007669"/>
    <property type="project" value="TreeGrafter"/>
</dbReference>
<evidence type="ECO:0000313" key="8">
    <source>
        <dbReference type="EMBL" id="KAG5457392.1"/>
    </source>
</evidence>
<dbReference type="EMBL" id="JAEFCI010010161">
    <property type="protein sequence ID" value="KAG5457392.1"/>
    <property type="molecule type" value="Genomic_DNA"/>
</dbReference>
<keyword evidence="2 7" id="KW-0663">Pyridoxal phosphate</keyword>
<dbReference type="OrthoDB" id="10254570at2759"/>
<dbReference type="InterPro" id="IPR050477">
    <property type="entry name" value="GrpII_AminoAcid_Decarb"/>
</dbReference>
<evidence type="ECO:0000256" key="5">
    <source>
        <dbReference type="ARBA" id="ARBA00038965"/>
    </source>
</evidence>
<dbReference type="AlphaFoldDB" id="A0A8H7ZQ81"/>